<feature type="transmembrane region" description="Helical" evidence="7">
    <location>
        <begin position="291"/>
        <end position="307"/>
    </location>
</feature>
<feature type="transmembrane region" description="Helical" evidence="7">
    <location>
        <begin position="235"/>
        <end position="255"/>
    </location>
</feature>
<feature type="transmembrane region" description="Helical" evidence="7">
    <location>
        <begin position="343"/>
        <end position="361"/>
    </location>
</feature>
<evidence type="ECO:0000256" key="3">
    <source>
        <dbReference type="ARBA" id="ARBA00022692"/>
    </source>
</evidence>
<keyword evidence="9" id="KW-0645">Protease</keyword>
<dbReference type="GeneID" id="301193953"/>
<dbReference type="SUPFAM" id="SSF144091">
    <property type="entry name" value="Rhomboid-like"/>
    <property type="match status" value="1"/>
</dbReference>
<dbReference type="GO" id="GO:0006508">
    <property type="term" value="P:proteolysis"/>
    <property type="evidence" value="ECO:0007669"/>
    <property type="project" value="UniProtKB-KW"/>
</dbReference>
<dbReference type="GO" id="GO:0016020">
    <property type="term" value="C:membrane"/>
    <property type="evidence" value="ECO:0007669"/>
    <property type="project" value="UniProtKB-SubCell"/>
</dbReference>
<dbReference type="EMBL" id="BAWO01000001">
    <property type="protein sequence ID" value="GAJ38066.1"/>
    <property type="molecule type" value="Genomic_DNA"/>
</dbReference>
<dbReference type="PANTHER" id="PTHR43731">
    <property type="entry name" value="RHOMBOID PROTEASE"/>
    <property type="match status" value="1"/>
</dbReference>
<dbReference type="AlphaFoldDB" id="A0A023DAS5"/>
<evidence type="ECO:0000256" key="6">
    <source>
        <dbReference type="ARBA" id="ARBA00023136"/>
    </source>
</evidence>
<dbReference type="Proteomes" id="UP000023561">
    <property type="component" value="Unassembled WGS sequence"/>
</dbReference>
<dbReference type="RefSeq" id="WP_042406225.1">
    <property type="nucleotide sequence ID" value="NZ_BAWO01000001.1"/>
</dbReference>
<comment type="subcellular location">
    <subcellularLocation>
        <location evidence="1">Membrane</location>
        <topology evidence="1">Multi-pass membrane protein</topology>
    </subcellularLocation>
</comment>
<feature type="transmembrane region" description="Helical" evidence="7">
    <location>
        <begin position="267"/>
        <end position="285"/>
    </location>
</feature>
<feature type="transmembrane region" description="Helical" evidence="7">
    <location>
        <begin position="373"/>
        <end position="389"/>
    </location>
</feature>
<keyword evidence="4" id="KW-0378">Hydrolase</keyword>
<evidence type="ECO:0000313" key="9">
    <source>
        <dbReference type="EMBL" id="GAJ38066.1"/>
    </source>
</evidence>
<dbReference type="InterPro" id="IPR035952">
    <property type="entry name" value="Rhomboid-like_sf"/>
</dbReference>
<feature type="transmembrane region" description="Helical" evidence="7">
    <location>
        <begin position="184"/>
        <end position="202"/>
    </location>
</feature>
<evidence type="ECO:0000256" key="4">
    <source>
        <dbReference type="ARBA" id="ARBA00022801"/>
    </source>
</evidence>
<organism evidence="9 10">
    <name type="scientific">Parageobacillus caldoxylosilyticus NBRC 107762</name>
    <dbReference type="NCBI Taxonomy" id="1220594"/>
    <lineage>
        <taxon>Bacteria</taxon>
        <taxon>Bacillati</taxon>
        <taxon>Bacillota</taxon>
        <taxon>Bacilli</taxon>
        <taxon>Bacillales</taxon>
        <taxon>Anoxybacillaceae</taxon>
        <taxon>Saccharococcus</taxon>
    </lineage>
</organism>
<evidence type="ECO:0000313" key="10">
    <source>
        <dbReference type="Proteomes" id="UP000023561"/>
    </source>
</evidence>
<keyword evidence="10" id="KW-1185">Reference proteome</keyword>
<dbReference type="InterPro" id="IPR050925">
    <property type="entry name" value="Rhomboid_protease_S54"/>
</dbReference>
<gene>
    <name evidence="9" type="primary">gluP</name>
    <name evidence="9" type="ORF">GCA01S_001_00110</name>
</gene>
<reference evidence="9 10" key="1">
    <citation type="submission" date="2014-04" db="EMBL/GenBank/DDBJ databases">
        <title>Whole genome shotgun sequence of Geobacillus caldoxylosilyticus NBRC 107762.</title>
        <authorList>
            <person name="Hosoyama A."/>
            <person name="Hosoyama Y."/>
            <person name="Katano-Makiyama Y."/>
            <person name="Tsuchikane K."/>
            <person name="Ohji S."/>
            <person name="Ichikawa N."/>
            <person name="Yamazoe A."/>
            <person name="Fujita N."/>
        </authorList>
    </citation>
    <scope>NUCLEOTIDE SEQUENCE [LARGE SCALE GENOMIC DNA]</scope>
    <source>
        <strain evidence="9 10">NBRC 107762</strain>
    </source>
</reference>
<dbReference type="GO" id="GO:0004252">
    <property type="term" value="F:serine-type endopeptidase activity"/>
    <property type="evidence" value="ECO:0007669"/>
    <property type="project" value="InterPro"/>
</dbReference>
<feature type="domain" description="Peptidase S54 rhomboid" evidence="8">
    <location>
        <begin position="226"/>
        <end position="360"/>
    </location>
</feature>
<keyword evidence="5 7" id="KW-1133">Transmembrane helix</keyword>
<feature type="transmembrane region" description="Helical" evidence="7">
    <location>
        <begin position="314"/>
        <end position="337"/>
    </location>
</feature>
<evidence type="ECO:0000256" key="5">
    <source>
        <dbReference type="ARBA" id="ARBA00022989"/>
    </source>
</evidence>
<dbReference type="PANTHER" id="PTHR43731:SF14">
    <property type="entry name" value="PRESENILIN-ASSOCIATED RHOMBOID-LIKE PROTEIN, MITOCHONDRIAL"/>
    <property type="match status" value="1"/>
</dbReference>
<evidence type="ECO:0000256" key="2">
    <source>
        <dbReference type="ARBA" id="ARBA00009045"/>
    </source>
</evidence>
<comment type="caution">
    <text evidence="9">The sequence shown here is derived from an EMBL/GenBank/DDBJ whole genome shotgun (WGS) entry which is preliminary data.</text>
</comment>
<evidence type="ECO:0000259" key="8">
    <source>
        <dbReference type="Pfam" id="PF01694"/>
    </source>
</evidence>
<evidence type="ECO:0000256" key="1">
    <source>
        <dbReference type="ARBA" id="ARBA00004141"/>
    </source>
</evidence>
<dbReference type="InterPro" id="IPR022764">
    <property type="entry name" value="Peptidase_S54_rhomboid_dom"/>
</dbReference>
<dbReference type="OrthoDB" id="9813074at2"/>
<comment type="similarity">
    <text evidence="2">Belongs to the peptidase S54 family.</text>
</comment>
<dbReference type="Pfam" id="PF01694">
    <property type="entry name" value="Rhomboid"/>
    <property type="match status" value="1"/>
</dbReference>
<dbReference type="Gene3D" id="1.20.1540.10">
    <property type="entry name" value="Rhomboid-like"/>
    <property type="match status" value="1"/>
</dbReference>
<keyword evidence="6 7" id="KW-0472">Membrane</keyword>
<protein>
    <submittedName>
        <fullName evidence="9">Rhomboid protease GluP</fullName>
    </submittedName>
</protein>
<accession>A0A023DAS5</accession>
<sequence length="391" mass="45351">MNGKMEWLFWQLIYFFIKQRYRIVQLSHRVNEIWLESLENRRVPLVRIVRDDIDWGQQLKRDMEYAWRVVGQLPRRKIGKADQVVNIYISTYPPVDDWEFLIAKPLPLPQRRNGVFRTLLIHSGNIEHSLQQLTDTIETPIVLSPISDDSDPFFEAERLKHRIFQEVREQQERERRLFEYGKPVFTYIFIVLQVALFLLMEWSGGSTNPEVLIRYGAKFNPLIWEGEWWRFFTPIFLHIGFLHLLMNTFALYYLGMMVERLYGSWRFFCIYMIAGFFGTLGSFLFTSSLSAGASGAIFGLFGALLYFGTVYRHLFFQTIGTNIISLIIINLLFGIVVPGIDNAGHIGGLIGGFLAAGIVHLPNHVAWKRQARSLFVTVSIAALGLLIGFRL</sequence>
<proteinExistence type="inferred from homology"/>
<name>A0A023DAS5_9BACL</name>
<keyword evidence="3 7" id="KW-0812">Transmembrane</keyword>
<evidence type="ECO:0000256" key="7">
    <source>
        <dbReference type="SAM" id="Phobius"/>
    </source>
</evidence>